<evidence type="ECO:0000259" key="2">
    <source>
        <dbReference type="PROSITE" id="PS51184"/>
    </source>
</evidence>
<dbReference type="AlphaFoldDB" id="A0A7S4VI10"/>
<evidence type="ECO:0000313" key="3">
    <source>
        <dbReference type="EMBL" id="CAE4585089.1"/>
    </source>
</evidence>
<gene>
    <name evidence="3" type="ORF">AMON00008_LOCUS21196</name>
</gene>
<accession>A0A7S4VI10</accession>
<dbReference type="PROSITE" id="PS51184">
    <property type="entry name" value="JMJC"/>
    <property type="match status" value="1"/>
</dbReference>
<evidence type="ECO:0000256" key="1">
    <source>
        <dbReference type="SAM" id="MobiDB-lite"/>
    </source>
</evidence>
<feature type="region of interest" description="Disordered" evidence="1">
    <location>
        <begin position="432"/>
        <end position="453"/>
    </location>
</feature>
<name>A0A7S4VI10_9DINO</name>
<dbReference type="InterPro" id="IPR003347">
    <property type="entry name" value="JmjC_dom"/>
</dbReference>
<protein>
    <recommendedName>
        <fullName evidence="2">JmjC domain-containing protein</fullName>
    </recommendedName>
</protein>
<sequence length="453" mass="49752">MAAVPAKAGAGPGREDQHRRSCCSCCCRCCGRLGAVLAGLVAALALALELPGPEPETGFRPSSAAAALQEIPRIHASELTEEDFYRRFVLEGVPVLIQLPLEGGGDASLHTLVDDLLASPCAERRLELMSKQQADLVHDLEALEGWTRRAVEVGLQLFAGVDLAGWVRQRRISLQELHSGVAAAGSRRDPVAVRFVSLVSLLSGGLLSKGYVAVAKLVSQPVYLADQPVDEICEEVLGPFVNSAAFTGYELHALEELERFRERGGRRNLSEVQPLVGGLELSPEVRLFWGGSGSYSYPLHRDVSDADVVCVVYSGCKDLVILRPSARRHLDRLAVPGFEALRQFTWTHDAYVDPPVPDVEGWSGTVRAGELLFMPGEMFHHIKNRCPQSVSLCRRPWRSSEMRDIMAESLKSLNLMKESDLLEEGLRTLRERVRKRSSGAPRGPARVGRVRRR</sequence>
<organism evidence="3">
    <name type="scientific">Alexandrium monilatum</name>
    <dbReference type="NCBI Taxonomy" id="311494"/>
    <lineage>
        <taxon>Eukaryota</taxon>
        <taxon>Sar</taxon>
        <taxon>Alveolata</taxon>
        <taxon>Dinophyceae</taxon>
        <taxon>Gonyaulacales</taxon>
        <taxon>Pyrocystaceae</taxon>
        <taxon>Alexandrium</taxon>
    </lineage>
</organism>
<proteinExistence type="predicted"/>
<dbReference type="SUPFAM" id="SSF51197">
    <property type="entry name" value="Clavaminate synthase-like"/>
    <property type="match status" value="1"/>
</dbReference>
<dbReference type="EMBL" id="HBNR01031052">
    <property type="protein sequence ID" value="CAE4585089.1"/>
    <property type="molecule type" value="Transcribed_RNA"/>
</dbReference>
<feature type="domain" description="JmjC" evidence="2">
    <location>
        <begin position="246"/>
        <end position="409"/>
    </location>
</feature>
<feature type="region of interest" description="Disordered" evidence="1">
    <location>
        <begin position="1"/>
        <end position="20"/>
    </location>
</feature>
<dbReference type="Gene3D" id="2.60.120.650">
    <property type="entry name" value="Cupin"/>
    <property type="match status" value="1"/>
</dbReference>
<reference evidence="3" key="1">
    <citation type="submission" date="2021-01" db="EMBL/GenBank/DDBJ databases">
        <authorList>
            <person name="Corre E."/>
            <person name="Pelletier E."/>
            <person name="Niang G."/>
            <person name="Scheremetjew M."/>
            <person name="Finn R."/>
            <person name="Kale V."/>
            <person name="Holt S."/>
            <person name="Cochrane G."/>
            <person name="Meng A."/>
            <person name="Brown T."/>
            <person name="Cohen L."/>
        </authorList>
    </citation>
    <scope>NUCLEOTIDE SEQUENCE</scope>
    <source>
        <strain evidence="3">CCMP3105</strain>
    </source>
</reference>